<organism evidence="2 3">
    <name type="scientific">Nocardiopsis exhalans</name>
    <dbReference type="NCBI Taxonomy" id="163604"/>
    <lineage>
        <taxon>Bacteria</taxon>
        <taxon>Bacillati</taxon>
        <taxon>Actinomycetota</taxon>
        <taxon>Actinomycetes</taxon>
        <taxon>Streptosporangiales</taxon>
        <taxon>Nocardiopsidaceae</taxon>
        <taxon>Nocardiopsis</taxon>
    </lineage>
</organism>
<evidence type="ECO:0000313" key="3">
    <source>
        <dbReference type="Proteomes" id="UP001055940"/>
    </source>
</evidence>
<dbReference type="Proteomes" id="UP001055940">
    <property type="component" value="Chromosome"/>
</dbReference>
<keyword evidence="2" id="KW-0503">Monooxygenase</keyword>
<dbReference type="Pfam" id="PF01494">
    <property type="entry name" value="FAD_binding_3"/>
    <property type="match status" value="1"/>
</dbReference>
<feature type="domain" description="FAD-binding" evidence="1">
    <location>
        <begin position="3"/>
        <end position="315"/>
    </location>
</feature>
<name>A0ABY5DCV8_9ACTN</name>
<dbReference type="InterPro" id="IPR051704">
    <property type="entry name" value="FAD_aromatic-hydroxylase"/>
</dbReference>
<dbReference type="InterPro" id="IPR036188">
    <property type="entry name" value="FAD/NAD-bd_sf"/>
</dbReference>
<dbReference type="GO" id="GO:0004497">
    <property type="term" value="F:monooxygenase activity"/>
    <property type="evidence" value="ECO:0007669"/>
    <property type="project" value="UniProtKB-KW"/>
</dbReference>
<sequence>MSETRVLISGGGVAGPALAFWLHRYGFRPTIVERSPTVRAVGHRLQIEGVGVEALRRMGVLGQARERGSSAPGEVRFGFGGRREVKIPGTALVSEENGLVIRRGELCEVLYEHVSDEVEYLFDDSVTGLQETGGGVTVSFQNREPREFDLVVGADGIHSNIRSLVFGPKEHFRRYLGTNLALFELDNYLGLTDRMVGRIKPGRGVLLAPFPEPDRLECTILTRDKEPLEDLDRHRRTLKERFAGDGQESDHLLSAMETSPMTHMSPTVQIHMDSWTSGRVALLGDAGYCPDPMTGQGSTMALVGACVLGGALARAGGDHRAAFPAYERAMREFVDANHAMGGTHTSLAAPDTGELGLRVMSLFMGLLLGITARTGVTAGMKRAYNFPLADHVPA</sequence>
<dbReference type="PANTHER" id="PTHR46865:SF2">
    <property type="entry name" value="MONOOXYGENASE"/>
    <property type="match status" value="1"/>
</dbReference>
<evidence type="ECO:0000259" key="1">
    <source>
        <dbReference type="Pfam" id="PF01494"/>
    </source>
</evidence>
<reference evidence="2" key="1">
    <citation type="submission" date="2022-06" db="EMBL/GenBank/DDBJ databases">
        <authorList>
            <person name="Ping M."/>
        </authorList>
    </citation>
    <scope>NUCLEOTIDE SEQUENCE</scope>
    <source>
        <strain evidence="2">JCM11759T</strain>
    </source>
</reference>
<dbReference type="PANTHER" id="PTHR46865">
    <property type="entry name" value="OXIDOREDUCTASE-RELATED"/>
    <property type="match status" value="1"/>
</dbReference>
<keyword evidence="2" id="KW-0560">Oxidoreductase</keyword>
<dbReference type="Gene3D" id="3.30.9.10">
    <property type="entry name" value="D-Amino Acid Oxidase, subunit A, domain 2"/>
    <property type="match status" value="1"/>
</dbReference>
<proteinExistence type="predicted"/>
<protein>
    <submittedName>
        <fullName evidence="2">FAD-dependent monooxygenase</fullName>
    </submittedName>
</protein>
<keyword evidence="3" id="KW-1185">Reference proteome</keyword>
<evidence type="ECO:0000313" key="2">
    <source>
        <dbReference type="EMBL" id="USY20967.1"/>
    </source>
</evidence>
<dbReference type="PRINTS" id="PR00420">
    <property type="entry name" value="RNGMNOXGNASE"/>
</dbReference>
<dbReference type="InterPro" id="IPR002938">
    <property type="entry name" value="FAD-bd"/>
</dbReference>
<dbReference type="Gene3D" id="3.50.50.60">
    <property type="entry name" value="FAD/NAD(P)-binding domain"/>
    <property type="match status" value="1"/>
</dbReference>
<dbReference type="SUPFAM" id="SSF51905">
    <property type="entry name" value="FAD/NAD(P)-binding domain"/>
    <property type="match status" value="1"/>
</dbReference>
<accession>A0ABY5DCV8</accession>
<dbReference type="RefSeq" id="WP_254419965.1">
    <property type="nucleotide sequence ID" value="NZ_BAAAJB010000034.1"/>
</dbReference>
<gene>
    <name evidence="2" type="ORF">NE857_04785</name>
</gene>
<dbReference type="EMBL" id="CP099837">
    <property type="protein sequence ID" value="USY20967.1"/>
    <property type="molecule type" value="Genomic_DNA"/>
</dbReference>